<gene>
    <name evidence="1" type="ORF">BLNAU_9190</name>
</gene>
<dbReference type="Proteomes" id="UP001281761">
    <property type="component" value="Unassembled WGS sequence"/>
</dbReference>
<proteinExistence type="predicted"/>
<sequence length="92" mass="10479">MTSFLYVSKYEDPDLSFLGHNGSDKPAEIDFDVIFSDLVEQRIQKQRHIRLISEYEASPSLSPDLVLIDKTLKQLSNALNTITLPKVNPLPY</sequence>
<protein>
    <submittedName>
        <fullName evidence="1">Uncharacterized protein</fullName>
    </submittedName>
</protein>
<comment type="caution">
    <text evidence="1">The sequence shown here is derived from an EMBL/GenBank/DDBJ whole genome shotgun (WGS) entry which is preliminary data.</text>
</comment>
<evidence type="ECO:0000313" key="2">
    <source>
        <dbReference type="Proteomes" id="UP001281761"/>
    </source>
</evidence>
<name>A0ABQ9XWI5_9EUKA</name>
<organism evidence="1 2">
    <name type="scientific">Blattamonas nauphoetae</name>
    <dbReference type="NCBI Taxonomy" id="2049346"/>
    <lineage>
        <taxon>Eukaryota</taxon>
        <taxon>Metamonada</taxon>
        <taxon>Preaxostyla</taxon>
        <taxon>Oxymonadida</taxon>
        <taxon>Blattamonas</taxon>
    </lineage>
</organism>
<keyword evidence="2" id="KW-1185">Reference proteome</keyword>
<accession>A0ABQ9XWI5</accession>
<evidence type="ECO:0000313" key="1">
    <source>
        <dbReference type="EMBL" id="KAK2955839.1"/>
    </source>
</evidence>
<reference evidence="1 2" key="1">
    <citation type="journal article" date="2022" name="bioRxiv">
        <title>Genomics of Preaxostyla Flagellates Illuminates Evolutionary Transitions and the Path Towards Mitochondrial Loss.</title>
        <authorList>
            <person name="Novak L.V.F."/>
            <person name="Treitli S.C."/>
            <person name="Pyrih J."/>
            <person name="Halakuc P."/>
            <person name="Pipaliya S.V."/>
            <person name="Vacek V."/>
            <person name="Brzon O."/>
            <person name="Soukal P."/>
            <person name="Eme L."/>
            <person name="Dacks J.B."/>
            <person name="Karnkowska A."/>
            <person name="Elias M."/>
            <person name="Hampl V."/>
        </authorList>
    </citation>
    <scope>NUCLEOTIDE SEQUENCE [LARGE SCALE GENOMIC DNA]</scope>
    <source>
        <strain evidence="1">NAU3</strain>
        <tissue evidence="1">Gut</tissue>
    </source>
</reference>
<dbReference type="EMBL" id="JARBJD010000062">
    <property type="protein sequence ID" value="KAK2955839.1"/>
    <property type="molecule type" value="Genomic_DNA"/>
</dbReference>